<proteinExistence type="inferred from homology"/>
<keyword evidence="2" id="KW-0548">Nucleotidyltransferase</keyword>
<comment type="caution">
    <text evidence="9">The sequence shown here is derived from an EMBL/GenBank/DDBJ whole genome shotgun (WGS) entry which is preliminary data.</text>
</comment>
<sequence length="309" mass="36101">MVKKYSIEQSALYKCRSLRRLNTLLFLDTDSKQIADIKKYYSFEINKKDGIAKRKITAPTKKLKTVQKRVLYLLQRIERPNWLISGEKGKSYIDNGKAHIYSNYFLAMDIKSFYDNCNREYVFRFFKDYLQVSGDIAGILTDIVTYDNGIPTGCPTSQLIAYYAYGKMFREISEIAQKYECIFTLYVDDMTFSSQEHFDDNSMKKEIDCTLRKYGHKPKYSKMKYYSHGKDVLITGTVVNRNHELKIPNKLQKKIYDGFQNVKDVDIKEMDCNKKKEIASLRGKLQAAKSIECNKFSDINKIVGNIEKQ</sequence>
<dbReference type="SUPFAM" id="SSF56672">
    <property type="entry name" value="DNA/RNA polymerases"/>
    <property type="match status" value="1"/>
</dbReference>
<comment type="similarity">
    <text evidence="7">Belongs to the bacterial reverse transcriptase family.</text>
</comment>
<gene>
    <name evidence="9" type="ORF">EV211_12343</name>
</gene>
<dbReference type="GO" id="GO:0051607">
    <property type="term" value="P:defense response to virus"/>
    <property type="evidence" value="ECO:0007669"/>
    <property type="project" value="UniProtKB-KW"/>
</dbReference>
<keyword evidence="6" id="KW-0051">Antiviral defense</keyword>
<organism evidence="9 10">
    <name type="scientific">Aminicella lysinilytica</name>
    <dbReference type="NCBI Taxonomy" id="433323"/>
    <lineage>
        <taxon>Bacteria</taxon>
        <taxon>Bacillati</taxon>
        <taxon>Bacillota</taxon>
        <taxon>Clostridia</taxon>
        <taxon>Peptostreptococcales</taxon>
        <taxon>Anaerovoracaceae</taxon>
        <taxon>Aminicella</taxon>
    </lineage>
</organism>
<keyword evidence="4" id="KW-0460">Magnesium</keyword>
<dbReference type="GO" id="GO:0003964">
    <property type="term" value="F:RNA-directed DNA polymerase activity"/>
    <property type="evidence" value="ECO:0007669"/>
    <property type="project" value="UniProtKB-KW"/>
</dbReference>
<keyword evidence="3" id="KW-0479">Metal-binding</keyword>
<evidence type="ECO:0000259" key="8">
    <source>
        <dbReference type="PROSITE" id="PS50878"/>
    </source>
</evidence>
<evidence type="ECO:0000256" key="4">
    <source>
        <dbReference type="ARBA" id="ARBA00022842"/>
    </source>
</evidence>
<dbReference type="GO" id="GO:0046872">
    <property type="term" value="F:metal ion binding"/>
    <property type="evidence" value="ECO:0007669"/>
    <property type="project" value="UniProtKB-KW"/>
</dbReference>
<evidence type="ECO:0000256" key="7">
    <source>
        <dbReference type="ARBA" id="ARBA00034120"/>
    </source>
</evidence>
<name>A0A4V3CR35_9FIRM</name>
<keyword evidence="1" id="KW-0808">Transferase</keyword>
<dbReference type="InterPro" id="IPR000123">
    <property type="entry name" value="Reverse_transcriptase_msDNA"/>
</dbReference>
<dbReference type="OrthoDB" id="9788687at2"/>
<evidence type="ECO:0000256" key="1">
    <source>
        <dbReference type="ARBA" id="ARBA00022679"/>
    </source>
</evidence>
<dbReference type="Pfam" id="PF00078">
    <property type="entry name" value="RVT_1"/>
    <property type="match status" value="1"/>
</dbReference>
<reference evidence="9 10" key="1">
    <citation type="submission" date="2019-03" db="EMBL/GenBank/DDBJ databases">
        <title>Genomic Encyclopedia of Type Strains, Phase IV (KMG-IV): sequencing the most valuable type-strain genomes for metagenomic binning, comparative biology and taxonomic classification.</title>
        <authorList>
            <person name="Goeker M."/>
        </authorList>
    </citation>
    <scope>NUCLEOTIDE SEQUENCE [LARGE SCALE GENOMIC DNA]</scope>
    <source>
        <strain evidence="9 10">DSM 28287</strain>
    </source>
</reference>
<protein>
    <submittedName>
        <fullName evidence="9">Reverse transcriptase (RNA-dependent DNA polymerase)</fullName>
    </submittedName>
</protein>
<dbReference type="InterPro" id="IPR000477">
    <property type="entry name" value="RT_dom"/>
</dbReference>
<evidence type="ECO:0000256" key="6">
    <source>
        <dbReference type="ARBA" id="ARBA00023118"/>
    </source>
</evidence>
<dbReference type="GO" id="GO:0003723">
    <property type="term" value="F:RNA binding"/>
    <property type="evidence" value="ECO:0007669"/>
    <property type="project" value="InterPro"/>
</dbReference>
<evidence type="ECO:0000256" key="5">
    <source>
        <dbReference type="ARBA" id="ARBA00022918"/>
    </source>
</evidence>
<dbReference type="EMBL" id="SNXO01000023">
    <property type="protein sequence ID" value="TDP53728.1"/>
    <property type="molecule type" value="Genomic_DNA"/>
</dbReference>
<dbReference type="AlphaFoldDB" id="A0A4V3CR35"/>
<evidence type="ECO:0000313" key="10">
    <source>
        <dbReference type="Proteomes" id="UP000295500"/>
    </source>
</evidence>
<keyword evidence="5 9" id="KW-0695">RNA-directed DNA polymerase</keyword>
<evidence type="ECO:0000256" key="2">
    <source>
        <dbReference type="ARBA" id="ARBA00022695"/>
    </source>
</evidence>
<feature type="domain" description="Reverse transcriptase" evidence="8">
    <location>
        <begin position="26"/>
        <end position="239"/>
    </location>
</feature>
<evidence type="ECO:0000256" key="3">
    <source>
        <dbReference type="ARBA" id="ARBA00022723"/>
    </source>
</evidence>
<dbReference type="PRINTS" id="PR00866">
    <property type="entry name" value="RNADNAPOLMS"/>
</dbReference>
<evidence type="ECO:0000313" key="9">
    <source>
        <dbReference type="EMBL" id="TDP53728.1"/>
    </source>
</evidence>
<accession>A0A4V3CR35</accession>
<dbReference type="RefSeq" id="WP_133528724.1">
    <property type="nucleotide sequence ID" value="NZ_SNXO01000023.1"/>
</dbReference>
<dbReference type="PROSITE" id="PS50878">
    <property type="entry name" value="RT_POL"/>
    <property type="match status" value="1"/>
</dbReference>
<dbReference type="InterPro" id="IPR043502">
    <property type="entry name" value="DNA/RNA_pol_sf"/>
</dbReference>
<dbReference type="CDD" id="cd03487">
    <property type="entry name" value="RT_Bac_retron_II"/>
    <property type="match status" value="1"/>
</dbReference>
<keyword evidence="10" id="KW-1185">Reference proteome</keyword>
<dbReference type="Proteomes" id="UP000295500">
    <property type="component" value="Unassembled WGS sequence"/>
</dbReference>